<feature type="repeat" description="ANK" evidence="3">
    <location>
        <begin position="867"/>
        <end position="899"/>
    </location>
</feature>
<proteinExistence type="predicted"/>
<evidence type="ECO:0000259" key="4">
    <source>
        <dbReference type="Pfam" id="PF14420"/>
    </source>
</evidence>
<dbReference type="Pfam" id="PF00023">
    <property type="entry name" value="Ank"/>
    <property type="match status" value="1"/>
</dbReference>
<keyword evidence="6" id="KW-1185">Reference proteome</keyword>
<evidence type="ECO:0000256" key="1">
    <source>
        <dbReference type="ARBA" id="ARBA00022737"/>
    </source>
</evidence>
<evidence type="ECO:0000313" key="6">
    <source>
        <dbReference type="Proteomes" id="UP001201980"/>
    </source>
</evidence>
<dbReference type="AlphaFoldDB" id="A0AAD5WWN5"/>
<dbReference type="SUPFAM" id="SSF48403">
    <property type="entry name" value="Ankyrin repeat"/>
    <property type="match status" value="2"/>
</dbReference>
<dbReference type="Pfam" id="PF14420">
    <property type="entry name" value="Clr5"/>
    <property type="match status" value="1"/>
</dbReference>
<feature type="repeat" description="ANK" evidence="3">
    <location>
        <begin position="1117"/>
        <end position="1149"/>
    </location>
</feature>
<evidence type="ECO:0000313" key="5">
    <source>
        <dbReference type="EMBL" id="KAJ2904882.1"/>
    </source>
</evidence>
<feature type="repeat" description="ANK" evidence="3">
    <location>
        <begin position="1010"/>
        <end position="1042"/>
    </location>
</feature>
<evidence type="ECO:0000256" key="3">
    <source>
        <dbReference type="PROSITE-ProRule" id="PRU00023"/>
    </source>
</evidence>
<gene>
    <name evidence="5" type="ORF">MKZ38_006923</name>
</gene>
<dbReference type="InterPro" id="IPR036770">
    <property type="entry name" value="Ankyrin_rpt-contain_sf"/>
</dbReference>
<dbReference type="PRINTS" id="PR01415">
    <property type="entry name" value="ANKYRIN"/>
</dbReference>
<feature type="repeat" description="ANK" evidence="3">
    <location>
        <begin position="902"/>
        <end position="934"/>
    </location>
</feature>
<comment type="caution">
    <text evidence="5">The sequence shown here is derived from an EMBL/GenBank/DDBJ whole genome shotgun (WGS) entry which is preliminary data.</text>
</comment>
<keyword evidence="2 3" id="KW-0040">ANK repeat</keyword>
<dbReference type="Pfam" id="PF12796">
    <property type="entry name" value="Ank_2"/>
    <property type="match status" value="3"/>
</dbReference>
<organism evidence="5 6">
    <name type="scientific">Zalerion maritima</name>
    <dbReference type="NCBI Taxonomy" id="339359"/>
    <lineage>
        <taxon>Eukaryota</taxon>
        <taxon>Fungi</taxon>
        <taxon>Dikarya</taxon>
        <taxon>Ascomycota</taxon>
        <taxon>Pezizomycotina</taxon>
        <taxon>Sordariomycetes</taxon>
        <taxon>Lulworthiomycetidae</taxon>
        <taxon>Lulworthiales</taxon>
        <taxon>Lulworthiaceae</taxon>
        <taxon>Zalerion</taxon>
    </lineage>
</organism>
<reference evidence="5" key="1">
    <citation type="submission" date="2022-07" db="EMBL/GenBank/DDBJ databases">
        <title>Draft genome sequence of Zalerion maritima ATCC 34329, a (micro)plastics degrading marine fungus.</title>
        <authorList>
            <person name="Paco A."/>
            <person name="Goncalves M.F.M."/>
            <person name="Rocha-Santos T.A.P."/>
            <person name="Alves A."/>
        </authorList>
    </citation>
    <scope>NUCLEOTIDE SEQUENCE</scope>
    <source>
        <strain evidence="5">ATCC 34329</strain>
    </source>
</reference>
<keyword evidence="1" id="KW-0677">Repeat</keyword>
<dbReference type="Proteomes" id="UP001201980">
    <property type="component" value="Unassembled WGS sequence"/>
</dbReference>
<feature type="repeat" description="ANK" evidence="3">
    <location>
        <begin position="1045"/>
        <end position="1079"/>
    </location>
</feature>
<dbReference type="InterPro" id="IPR025676">
    <property type="entry name" value="Clr5_dom"/>
</dbReference>
<dbReference type="PANTHER" id="PTHR24198:SF165">
    <property type="entry name" value="ANKYRIN REPEAT-CONTAINING PROTEIN-RELATED"/>
    <property type="match status" value="1"/>
</dbReference>
<dbReference type="Gene3D" id="1.25.40.20">
    <property type="entry name" value="Ankyrin repeat-containing domain"/>
    <property type="match status" value="4"/>
</dbReference>
<dbReference type="PROSITE" id="PS50297">
    <property type="entry name" value="ANK_REP_REGION"/>
    <property type="match status" value="5"/>
</dbReference>
<feature type="repeat" description="ANK" evidence="3">
    <location>
        <begin position="1082"/>
        <end position="1114"/>
    </location>
</feature>
<dbReference type="EMBL" id="JAKWBI020000042">
    <property type="protein sequence ID" value="KAJ2904882.1"/>
    <property type="molecule type" value="Genomic_DNA"/>
</dbReference>
<evidence type="ECO:0000256" key="2">
    <source>
        <dbReference type="ARBA" id="ARBA00023043"/>
    </source>
</evidence>
<protein>
    <recommendedName>
        <fullName evidence="4">Clr5 domain-containing protein</fullName>
    </recommendedName>
</protein>
<feature type="domain" description="Clr5" evidence="4">
    <location>
        <begin position="34"/>
        <end position="80"/>
    </location>
</feature>
<dbReference type="PANTHER" id="PTHR24198">
    <property type="entry name" value="ANKYRIN REPEAT AND PROTEIN KINASE DOMAIN-CONTAINING PROTEIN"/>
    <property type="match status" value="1"/>
</dbReference>
<dbReference type="InterPro" id="IPR002110">
    <property type="entry name" value="Ankyrin_rpt"/>
</dbReference>
<sequence length="1186" mass="129090">MDLLISVRDQPVAAGDGRKRKAKAGTLKEDSWPEPVKKRIKLLHKTKTLPEIMQDVEEHESFTATERQFKSIIKKLGLKKHISGDEMRYMAIVRHQTRQLGQTVQFCVRDEMVDDAKIDRWISRSEFTVDAGGPQPEAIPEGITYSISSRDGQVVMSIAAPPLPAVPQEAAFPSSISSSFVPEGSLILPHLFEDVSDTTASFLSGCGQPRRPHPPSPFGYSINAPSHQFHEASLELLATFPNCGQLLAEDDPPRPPSVSISFPFDRPHSPISINWGFYPHYHPLPWYQLESNPNLEDSFSPNSSPRISPMMDFPDLSNRRIQDLPRQAVTGDLASRHGILAALTGRSKPLIGTEVAELSNTLPQLIPERHPGDLKTSIETAAHSSTKRALLHFFKLAAYFISNALGSDEAVKSLLQWVTVEGHLNSFLAFAQVDLPITRTFSRRVVRAAESLRSQALIEALLSSGIDLQLVYESLNTQQGFKSLLGWARNESRLSQLVVIIRSEDQKRTEEEENMMVKAAVETEDLQIIQALLADTKLRKLVLNEAISTLTSTEISQQLLGTVDPELIAGGLGSDLLITCASSNKVALAKQIVSLGANVNQISFNYQRPEIKTPLSAAVEKSHCDIAEVFLKENARVNEYVGVLNVQRTPIVVAISQENMQLTNLLLDYGADIYLPFRSSGPRRLSILDWASTRFPLMCDKIRQKLDIPNTVVTVADVVRAASNGAETISRLTNVSDSLLEEALFHSAADDSEAVETSLALLEYGVNPNFSIDGATPLQNVFVRLEDSAAWILVKHLAEAGTNLNVSDLLLRAVHYEMYETLQVILDIEANVGVYGVRALEESILTGQTREALLLLSYGTPINLPGIALSPIQAAAKTNNIELVGYLIDQSADINVPAKSHEGRTALQAACLAGHVDMVQFLLEQGAQPNAPPATTGGITASEGVCISSVNEEAKLLMLHALTAYDVHIPPRDPHTSHAANSLVRKAQLKPLKILLDAGVDVNYNPRGKEGRTLVQCASEQGSFEAVRLTLSYGGDVNASPAPDYGRTALQAAASLSYPNAEVIKHLLDMGANVNAPAGVIGGITAIQGAAIAGYVPVAELLLEHGADVNGRPAVQNGRYAIEGAAEYGRLDMVQLLLNHGAGGDMLRKNGFQRAIELAREHRHSEILGLLEGEQKTFEAVRSLSI</sequence>
<dbReference type="PROSITE" id="PS50088">
    <property type="entry name" value="ANK_REPEAT"/>
    <property type="match status" value="6"/>
</dbReference>
<dbReference type="SMART" id="SM00248">
    <property type="entry name" value="ANK"/>
    <property type="match status" value="12"/>
</dbReference>
<name>A0AAD5WWN5_9PEZI</name>
<accession>A0AAD5WWN5</accession>